<dbReference type="OrthoDB" id="411785at2759"/>
<feature type="region of interest" description="Disordered" evidence="5">
    <location>
        <begin position="200"/>
        <end position="220"/>
    </location>
</feature>
<dbReference type="Proteomes" id="UP000192257">
    <property type="component" value="Unassembled WGS sequence"/>
</dbReference>
<keyword evidence="3" id="KW-0227">DNA damage</keyword>
<sequence>MWSRGTRLLYAAVSSKDASLLFGVGRPRTRAQYEKYHELKNTSIQAAFPHLAACWVGPCWGTVMLTPHHISPTCTKMAVWRCSQCLQEFEMSIAKFIDQHGVCPLCNKPQRTLETSNKSKKSSETSGDEDKDKDVKENEPELATATKTETGDETYLRAPRMIHTNYRSVLHTNPEWEGRNIQPMLAQKWESVVGYLLNGGNNDSTNGEKKKEEDEQQEQHKELLLASPKIDGIRCLIGYNERRKEPQFFSRGGILLECCHGLVPHVLPLFESDPTLILDGELFAPQCNFEELNGLVRRLEKTVTDDVRKRQAELLEYFAFDIMYSAKLSAPNAPFSERYRLLKKLIPICGAKRISAYQHDEEKRKIIRKKRLLENGENPIKLYHVPAAQVSPEEMDEVLEEACSQGFEGVMIRRPSFPYEHGKRSFGLLKYKTMHDAEYRIVDFLPGQGKFKGGLGAFVCETKNGIRFNATPKTTYEKRLSLWGKREQLLGQYLTVQYQELSTQDVPRFPIAKAVRGATEEEWL</sequence>
<dbReference type="PROSITE" id="PS00333">
    <property type="entry name" value="DNA_LIGASE_A2"/>
    <property type="match status" value="1"/>
</dbReference>
<keyword evidence="1 7" id="KW-0436">Ligase</keyword>
<dbReference type="InterPro" id="IPR012310">
    <property type="entry name" value="DNA_ligase_ATP-dep_cent"/>
</dbReference>
<keyword evidence="8" id="KW-1185">Reference proteome</keyword>
<dbReference type="CDD" id="cd08041">
    <property type="entry name" value="OBF_kDNA_ligase_like"/>
    <property type="match status" value="1"/>
</dbReference>
<feature type="compositionally biased region" description="Basic and acidic residues" evidence="5">
    <location>
        <begin position="206"/>
        <end position="220"/>
    </location>
</feature>
<dbReference type="InterPro" id="IPR016059">
    <property type="entry name" value="DNA_ligase_ATP-dep_CS"/>
</dbReference>
<evidence type="ECO:0000313" key="8">
    <source>
        <dbReference type="Proteomes" id="UP000192257"/>
    </source>
</evidence>
<dbReference type="InterPro" id="IPR025487">
    <property type="entry name" value="DUF4379"/>
</dbReference>
<dbReference type="Gene3D" id="2.40.50.140">
    <property type="entry name" value="Nucleic acid-binding proteins"/>
    <property type="match status" value="1"/>
</dbReference>
<dbReference type="Pfam" id="PF01068">
    <property type="entry name" value="DNA_ligase_A_M"/>
    <property type="match status" value="1"/>
</dbReference>
<dbReference type="Pfam" id="PF14311">
    <property type="entry name" value="DUF4379"/>
    <property type="match status" value="1"/>
</dbReference>
<feature type="domain" description="ATP-dependent DNA ligase family profile" evidence="6">
    <location>
        <begin position="317"/>
        <end position="499"/>
    </location>
</feature>
<dbReference type="InterPro" id="IPR012340">
    <property type="entry name" value="NA-bd_OB-fold"/>
</dbReference>
<protein>
    <submittedName>
        <fullName evidence="7">DNA ligase</fullName>
    </submittedName>
</protein>
<keyword evidence="2" id="KW-0235">DNA replication</keyword>
<accession>A0A1X0NSF5</accession>
<dbReference type="Gene3D" id="3.30.470.30">
    <property type="entry name" value="DNA ligase/mRNA capping enzyme"/>
    <property type="match status" value="1"/>
</dbReference>
<dbReference type="InterPro" id="IPR029319">
    <property type="entry name" value="DNA_ligase_OB"/>
</dbReference>
<comment type="caution">
    <text evidence="7">The sequence shown here is derived from an EMBL/GenBank/DDBJ whole genome shotgun (WGS) entry which is preliminary data.</text>
</comment>
<evidence type="ECO:0000256" key="1">
    <source>
        <dbReference type="ARBA" id="ARBA00022598"/>
    </source>
</evidence>
<evidence type="ECO:0000256" key="2">
    <source>
        <dbReference type="ARBA" id="ARBA00022705"/>
    </source>
</evidence>
<dbReference type="SUPFAM" id="SSF50249">
    <property type="entry name" value="Nucleic acid-binding proteins"/>
    <property type="match status" value="1"/>
</dbReference>
<dbReference type="EMBL" id="NBCO01000021">
    <property type="protein sequence ID" value="ORC87541.1"/>
    <property type="molecule type" value="Genomic_DNA"/>
</dbReference>
<evidence type="ECO:0000313" key="7">
    <source>
        <dbReference type="EMBL" id="ORC87541.1"/>
    </source>
</evidence>
<dbReference type="FunFam" id="3.30.470.30:FF:000032">
    <property type="entry name" value="Mitochondrial DNA ligase, putative"/>
    <property type="match status" value="1"/>
</dbReference>
<gene>
    <name evidence="7" type="ORF">TM35_000211470</name>
</gene>
<dbReference type="GO" id="GO:0006310">
    <property type="term" value="P:DNA recombination"/>
    <property type="evidence" value="ECO:0007669"/>
    <property type="project" value="InterPro"/>
</dbReference>
<evidence type="ECO:0000256" key="3">
    <source>
        <dbReference type="ARBA" id="ARBA00022763"/>
    </source>
</evidence>
<dbReference type="STRING" id="67003.A0A1X0NSF5"/>
<dbReference type="GO" id="GO:0006260">
    <property type="term" value="P:DNA replication"/>
    <property type="evidence" value="ECO:0007669"/>
    <property type="project" value="UniProtKB-KW"/>
</dbReference>
<dbReference type="VEuPathDB" id="TriTrypDB:TM35_000211470"/>
<dbReference type="PROSITE" id="PS50160">
    <property type="entry name" value="DNA_LIGASE_A3"/>
    <property type="match status" value="1"/>
</dbReference>
<name>A0A1X0NSF5_9TRYP</name>
<evidence type="ECO:0000256" key="4">
    <source>
        <dbReference type="ARBA" id="ARBA00023204"/>
    </source>
</evidence>
<dbReference type="PANTHER" id="PTHR47810">
    <property type="entry name" value="DNA LIGASE"/>
    <property type="match status" value="1"/>
</dbReference>
<dbReference type="Pfam" id="PF14743">
    <property type="entry name" value="DNA_ligase_OB_2"/>
    <property type="match status" value="1"/>
</dbReference>
<reference evidence="7 8" key="1">
    <citation type="submission" date="2017-03" db="EMBL/GenBank/DDBJ databases">
        <title>An alternative strategy for trypanosome survival in the mammalian bloodstream revealed through genome and transcriptome analysis of the ubiquitous bovine parasite Trypanosoma (Megatrypanum) theileri.</title>
        <authorList>
            <person name="Kelly S."/>
            <person name="Ivens A."/>
            <person name="Mott A."/>
            <person name="O'Neill E."/>
            <person name="Emms D."/>
            <person name="Macleod O."/>
            <person name="Voorheis P."/>
            <person name="Matthews J."/>
            <person name="Matthews K."/>
            <person name="Carrington M."/>
        </authorList>
    </citation>
    <scope>NUCLEOTIDE SEQUENCE [LARGE SCALE GENOMIC DNA]</scope>
    <source>
        <strain evidence="7">Edinburgh</strain>
    </source>
</reference>
<dbReference type="GeneID" id="39986777"/>
<evidence type="ECO:0000259" key="6">
    <source>
        <dbReference type="PROSITE" id="PS50160"/>
    </source>
</evidence>
<dbReference type="SUPFAM" id="SSF56091">
    <property type="entry name" value="DNA ligase/mRNA capping enzyme, catalytic domain"/>
    <property type="match status" value="1"/>
</dbReference>
<evidence type="ECO:0000256" key="5">
    <source>
        <dbReference type="SAM" id="MobiDB-lite"/>
    </source>
</evidence>
<dbReference type="GO" id="GO:0005524">
    <property type="term" value="F:ATP binding"/>
    <property type="evidence" value="ECO:0007669"/>
    <property type="project" value="InterPro"/>
</dbReference>
<dbReference type="GO" id="GO:0006281">
    <property type="term" value="P:DNA repair"/>
    <property type="evidence" value="ECO:0007669"/>
    <property type="project" value="UniProtKB-KW"/>
</dbReference>
<feature type="compositionally biased region" description="Basic and acidic residues" evidence="5">
    <location>
        <begin position="128"/>
        <end position="139"/>
    </location>
</feature>
<dbReference type="InterPro" id="IPR050326">
    <property type="entry name" value="NAD_dep_DNA_ligaseB"/>
</dbReference>
<proteinExistence type="predicted"/>
<dbReference type="RefSeq" id="XP_028881607.1">
    <property type="nucleotide sequence ID" value="XM_029026997.1"/>
</dbReference>
<dbReference type="PANTHER" id="PTHR47810:SF3">
    <property type="entry name" value="LIGASE, PUTATIVE-RELATED"/>
    <property type="match status" value="1"/>
</dbReference>
<feature type="region of interest" description="Disordered" evidence="5">
    <location>
        <begin position="113"/>
        <end position="156"/>
    </location>
</feature>
<keyword evidence="4" id="KW-0234">DNA repair</keyword>
<dbReference type="AlphaFoldDB" id="A0A1X0NSF5"/>
<organism evidence="7 8">
    <name type="scientific">Trypanosoma theileri</name>
    <dbReference type="NCBI Taxonomy" id="67003"/>
    <lineage>
        <taxon>Eukaryota</taxon>
        <taxon>Discoba</taxon>
        <taxon>Euglenozoa</taxon>
        <taxon>Kinetoplastea</taxon>
        <taxon>Metakinetoplastina</taxon>
        <taxon>Trypanosomatida</taxon>
        <taxon>Trypanosomatidae</taxon>
        <taxon>Trypanosoma</taxon>
    </lineage>
</organism>
<dbReference type="GO" id="GO:0003910">
    <property type="term" value="F:DNA ligase (ATP) activity"/>
    <property type="evidence" value="ECO:0007669"/>
    <property type="project" value="InterPro"/>
</dbReference>